<evidence type="ECO:0000313" key="6">
    <source>
        <dbReference type="Proteomes" id="UP000294947"/>
    </source>
</evidence>
<dbReference type="InterPro" id="IPR035994">
    <property type="entry name" value="Nucleoside_phosphorylase_sf"/>
</dbReference>
<reference evidence="5 6" key="1">
    <citation type="submission" date="2019-03" db="EMBL/GenBank/DDBJ databases">
        <title>Draft genome sequences of novel Actinobacteria.</title>
        <authorList>
            <person name="Sahin N."/>
            <person name="Ay H."/>
            <person name="Saygin H."/>
        </authorList>
    </citation>
    <scope>NUCLEOTIDE SEQUENCE [LARGE SCALE GENOMIC DNA]</scope>
    <source>
        <strain evidence="5 6">7K502</strain>
    </source>
</reference>
<dbReference type="GO" id="GO:0004850">
    <property type="term" value="F:uridine phosphorylase activity"/>
    <property type="evidence" value="ECO:0007669"/>
    <property type="project" value="UniProtKB-EC"/>
</dbReference>
<accession>A0A4R4Y5B1</accession>
<dbReference type="RefSeq" id="WP_132493345.1">
    <property type="nucleotide sequence ID" value="NZ_SMKW01000076.1"/>
</dbReference>
<name>A0A4R4Y5B1_9PSEU</name>
<dbReference type="Proteomes" id="UP000294947">
    <property type="component" value="Unassembled WGS sequence"/>
</dbReference>
<evidence type="ECO:0000259" key="4">
    <source>
        <dbReference type="Pfam" id="PF01048"/>
    </source>
</evidence>
<sequence length="257" mass="27242">MARRAADPWDGDRPPHLPCRRGELPEICLLPGDPARVDLAAEVLSSFRVLGQNREFRAGTGLFDGVEIGVCSSGIGGPSTEIALVELAGLGVRTVIRIGGMGAMRPEIEPGTLGIVRRARRESGAARHYLPDGDAVPTPAVAEALATAARQLARPSRPITVLSTDSYYLGQGRPLPRWEDRAAERIREVERSGVDGMDMEAETVLAVGRAVGLSVGAVLAVHANRATDAWLEDYRDPQLDVVRVAATAATILAGQAS</sequence>
<dbReference type="EMBL" id="SMKW01000076">
    <property type="protein sequence ID" value="TDD39578.1"/>
    <property type="molecule type" value="Genomic_DNA"/>
</dbReference>
<organism evidence="5 6">
    <name type="scientific">Saccharopolyspora elongata</name>
    <dbReference type="NCBI Taxonomy" id="2530387"/>
    <lineage>
        <taxon>Bacteria</taxon>
        <taxon>Bacillati</taxon>
        <taxon>Actinomycetota</taxon>
        <taxon>Actinomycetes</taxon>
        <taxon>Pseudonocardiales</taxon>
        <taxon>Pseudonocardiaceae</taxon>
        <taxon>Saccharopolyspora</taxon>
    </lineage>
</organism>
<keyword evidence="6" id="KW-1185">Reference proteome</keyword>
<proteinExistence type="predicted"/>
<dbReference type="Gene3D" id="3.40.50.1580">
    <property type="entry name" value="Nucleoside phosphorylase domain"/>
    <property type="match status" value="1"/>
</dbReference>
<protein>
    <recommendedName>
        <fullName evidence="2">Uridine phosphorylase</fullName>
        <ecNumber evidence="1">2.4.2.3</ecNumber>
    </recommendedName>
</protein>
<comment type="catalytic activity">
    <reaction evidence="3">
        <text>uridine + phosphate = alpha-D-ribose 1-phosphate + uracil</text>
        <dbReference type="Rhea" id="RHEA:24388"/>
        <dbReference type="ChEBI" id="CHEBI:16704"/>
        <dbReference type="ChEBI" id="CHEBI:17568"/>
        <dbReference type="ChEBI" id="CHEBI:43474"/>
        <dbReference type="ChEBI" id="CHEBI:57720"/>
        <dbReference type="EC" id="2.4.2.3"/>
    </reaction>
</comment>
<dbReference type="SUPFAM" id="SSF53167">
    <property type="entry name" value="Purine and uridine phosphorylases"/>
    <property type="match status" value="1"/>
</dbReference>
<dbReference type="AlphaFoldDB" id="A0A4R4Y5B1"/>
<dbReference type="GO" id="GO:0009116">
    <property type="term" value="P:nucleoside metabolic process"/>
    <property type="evidence" value="ECO:0007669"/>
    <property type="project" value="InterPro"/>
</dbReference>
<dbReference type="GO" id="GO:0005829">
    <property type="term" value="C:cytosol"/>
    <property type="evidence" value="ECO:0007669"/>
    <property type="project" value="TreeGrafter"/>
</dbReference>
<gene>
    <name evidence="5" type="ORF">E1288_36975</name>
</gene>
<dbReference type="PANTHER" id="PTHR43691">
    <property type="entry name" value="URIDINE PHOSPHORYLASE"/>
    <property type="match status" value="1"/>
</dbReference>
<dbReference type="EC" id="2.4.2.3" evidence="1"/>
<evidence type="ECO:0000256" key="3">
    <source>
        <dbReference type="ARBA" id="ARBA00048447"/>
    </source>
</evidence>
<evidence type="ECO:0000313" key="5">
    <source>
        <dbReference type="EMBL" id="TDD39578.1"/>
    </source>
</evidence>
<evidence type="ECO:0000256" key="2">
    <source>
        <dbReference type="ARBA" id="ARBA00021980"/>
    </source>
</evidence>
<dbReference type="PANTHER" id="PTHR43691:SF11">
    <property type="entry name" value="FI09636P-RELATED"/>
    <property type="match status" value="1"/>
</dbReference>
<dbReference type="CDD" id="cd17767">
    <property type="entry name" value="UP_EcUdp-like"/>
    <property type="match status" value="1"/>
</dbReference>
<feature type="domain" description="Nucleoside phosphorylase" evidence="4">
    <location>
        <begin position="27"/>
        <end position="249"/>
    </location>
</feature>
<evidence type="ECO:0000256" key="1">
    <source>
        <dbReference type="ARBA" id="ARBA00011888"/>
    </source>
</evidence>
<dbReference type="Pfam" id="PF01048">
    <property type="entry name" value="PNP_UDP_1"/>
    <property type="match status" value="1"/>
</dbReference>
<dbReference type="OrthoDB" id="9782889at2"/>
<dbReference type="InterPro" id="IPR000845">
    <property type="entry name" value="Nucleoside_phosphorylase_d"/>
</dbReference>
<comment type="caution">
    <text evidence="5">The sequence shown here is derived from an EMBL/GenBank/DDBJ whole genome shotgun (WGS) entry which is preliminary data.</text>
</comment>